<keyword evidence="2" id="KW-1185">Reference proteome</keyword>
<dbReference type="AlphaFoldDB" id="A0A423UBK1"/>
<reference evidence="1 2" key="2">
    <citation type="submission" date="2019-01" db="EMBL/GenBank/DDBJ databases">
        <title>The decoding of complex shrimp genome reveals the adaptation for benthos swimmer, frequently molting mechanism and breeding impact on genome.</title>
        <authorList>
            <person name="Sun Y."/>
            <person name="Gao Y."/>
            <person name="Yu Y."/>
        </authorList>
    </citation>
    <scope>NUCLEOTIDE SEQUENCE [LARGE SCALE GENOMIC DNA]</scope>
    <source>
        <tissue evidence="1">Muscle</tissue>
    </source>
</reference>
<reference evidence="1 2" key="1">
    <citation type="submission" date="2018-04" db="EMBL/GenBank/DDBJ databases">
        <authorList>
            <person name="Zhang X."/>
            <person name="Yuan J."/>
            <person name="Li F."/>
            <person name="Xiang J."/>
        </authorList>
    </citation>
    <scope>NUCLEOTIDE SEQUENCE [LARGE SCALE GENOMIC DNA]</scope>
    <source>
        <tissue evidence="1">Muscle</tissue>
    </source>
</reference>
<accession>A0A423UBK1</accession>
<organism evidence="1 2">
    <name type="scientific">Penaeus vannamei</name>
    <name type="common">Whiteleg shrimp</name>
    <name type="synonym">Litopenaeus vannamei</name>
    <dbReference type="NCBI Taxonomy" id="6689"/>
    <lineage>
        <taxon>Eukaryota</taxon>
        <taxon>Metazoa</taxon>
        <taxon>Ecdysozoa</taxon>
        <taxon>Arthropoda</taxon>
        <taxon>Crustacea</taxon>
        <taxon>Multicrustacea</taxon>
        <taxon>Malacostraca</taxon>
        <taxon>Eumalacostraca</taxon>
        <taxon>Eucarida</taxon>
        <taxon>Decapoda</taxon>
        <taxon>Dendrobranchiata</taxon>
        <taxon>Penaeoidea</taxon>
        <taxon>Penaeidae</taxon>
        <taxon>Penaeus</taxon>
    </lineage>
</organism>
<evidence type="ECO:0000313" key="2">
    <source>
        <dbReference type="Proteomes" id="UP000283509"/>
    </source>
</evidence>
<name>A0A423UBK1_PENVA</name>
<dbReference type="OrthoDB" id="413313at2759"/>
<dbReference type="Proteomes" id="UP000283509">
    <property type="component" value="Unassembled WGS sequence"/>
</dbReference>
<proteinExistence type="predicted"/>
<protein>
    <submittedName>
        <fullName evidence="1">Uncharacterized protein</fullName>
    </submittedName>
</protein>
<evidence type="ECO:0000313" key="1">
    <source>
        <dbReference type="EMBL" id="ROT86076.1"/>
    </source>
</evidence>
<sequence>MIHDAGDFYSILPTTIRPRRIQPGKKTILVSVLLSFMLLMSQLLRALQLDQPPRLSNVHIMNSLTSLNEEVEVPTCINTELGSEDHHHGSNPQACHHLPAPRGLCSLTQALFFSNKPQSCKEQSSITFCRLVEDQILCQSPLQCKDLRHYIGTFNEEEADTTWKSVSINELQNAVISEIQKENYFGYMFIKCSNSSGALEDFGQPQYDEAYADQNFDSYTQLFVHPKKIHERDRHLSVLLHPNDIKFITAGTVANAKNEWQWTHSVRVF</sequence>
<comment type="caution">
    <text evidence="1">The sequence shown here is derived from an EMBL/GenBank/DDBJ whole genome shotgun (WGS) entry which is preliminary data.</text>
</comment>
<gene>
    <name evidence="1" type="ORF">C7M84_004521</name>
</gene>
<dbReference type="EMBL" id="QCYY01000016">
    <property type="protein sequence ID" value="ROT86076.1"/>
    <property type="molecule type" value="Genomic_DNA"/>
</dbReference>